<dbReference type="GO" id="GO:0004146">
    <property type="term" value="F:dihydrofolate reductase activity"/>
    <property type="evidence" value="ECO:0007669"/>
    <property type="project" value="UniProtKB-EC"/>
</dbReference>
<evidence type="ECO:0000259" key="9">
    <source>
        <dbReference type="PROSITE" id="PS51330"/>
    </source>
</evidence>
<sequence>MVSLVVAIGDNHVIGKDGWMPWNLPEDLKTFRAITLNHDIVMGRTTFDAMKKPLPKRHTYIITRNEDYSFDHENVTVVHDFDKLLEEYKHKDEILYVCGGAKIYEYALPWVDEMWISLVDEHYEGDTFFPMFDEDDFIIEAKEKKEGFTLIHYIRK</sequence>
<dbReference type="PANTHER" id="PTHR48069:SF3">
    <property type="entry name" value="DIHYDROFOLATE REDUCTASE"/>
    <property type="match status" value="1"/>
</dbReference>
<dbReference type="InterPro" id="IPR001796">
    <property type="entry name" value="DHFR_dom"/>
</dbReference>
<comment type="function">
    <text evidence="7">Key enzyme in folate metabolism. Catalyzes an essential reaction for de novo glycine and purine synthesis, and for DNA precursor synthesis.</text>
</comment>
<evidence type="ECO:0000313" key="11">
    <source>
        <dbReference type="Proteomes" id="UP001230220"/>
    </source>
</evidence>
<evidence type="ECO:0000256" key="2">
    <source>
        <dbReference type="ARBA" id="ARBA00009539"/>
    </source>
</evidence>
<organism evidence="10 11">
    <name type="scientific">Breznakia pachnodae</name>
    <dbReference type="NCBI Taxonomy" id="265178"/>
    <lineage>
        <taxon>Bacteria</taxon>
        <taxon>Bacillati</taxon>
        <taxon>Bacillota</taxon>
        <taxon>Erysipelotrichia</taxon>
        <taxon>Erysipelotrichales</taxon>
        <taxon>Erysipelotrichaceae</taxon>
        <taxon>Breznakia</taxon>
    </lineage>
</organism>
<dbReference type="Gene3D" id="3.40.430.10">
    <property type="entry name" value="Dihydrofolate Reductase, subunit A"/>
    <property type="match status" value="1"/>
</dbReference>
<comment type="catalytic activity">
    <reaction evidence="7">
        <text>(6S)-5,6,7,8-tetrahydrofolate + NADP(+) = 7,8-dihydrofolate + NADPH + H(+)</text>
        <dbReference type="Rhea" id="RHEA:15009"/>
        <dbReference type="ChEBI" id="CHEBI:15378"/>
        <dbReference type="ChEBI" id="CHEBI:57451"/>
        <dbReference type="ChEBI" id="CHEBI:57453"/>
        <dbReference type="ChEBI" id="CHEBI:57783"/>
        <dbReference type="ChEBI" id="CHEBI:58349"/>
        <dbReference type="EC" id="1.5.1.3"/>
    </reaction>
</comment>
<evidence type="ECO:0000256" key="4">
    <source>
        <dbReference type="ARBA" id="ARBA00022563"/>
    </source>
</evidence>
<gene>
    <name evidence="10" type="ORF">J2S15_003621</name>
</gene>
<dbReference type="SUPFAM" id="SSF53597">
    <property type="entry name" value="Dihydrofolate reductase-like"/>
    <property type="match status" value="1"/>
</dbReference>
<evidence type="ECO:0000256" key="8">
    <source>
        <dbReference type="RuleBase" id="RU004474"/>
    </source>
</evidence>
<keyword evidence="5 7" id="KW-0521">NADP</keyword>
<feature type="domain" description="DHFR" evidence="9">
    <location>
        <begin position="1"/>
        <end position="156"/>
    </location>
</feature>
<dbReference type="EMBL" id="JAUSUR010000008">
    <property type="protein sequence ID" value="MDQ0362860.1"/>
    <property type="molecule type" value="Genomic_DNA"/>
</dbReference>
<evidence type="ECO:0000256" key="7">
    <source>
        <dbReference type="PIRNR" id="PIRNR000194"/>
    </source>
</evidence>
<comment type="caution">
    <text evidence="10">The sequence shown here is derived from an EMBL/GenBank/DDBJ whole genome shotgun (WGS) entry which is preliminary data.</text>
</comment>
<evidence type="ECO:0000256" key="3">
    <source>
        <dbReference type="ARBA" id="ARBA00012856"/>
    </source>
</evidence>
<evidence type="ECO:0000256" key="6">
    <source>
        <dbReference type="ARBA" id="ARBA00023002"/>
    </source>
</evidence>
<protein>
    <recommendedName>
        <fullName evidence="3 7">Dihydrofolate reductase</fullName>
        <ecNumber evidence="3 7">1.5.1.3</ecNumber>
    </recommendedName>
</protein>
<dbReference type="EC" id="1.5.1.3" evidence="3 7"/>
<reference evidence="10 11" key="1">
    <citation type="submission" date="2023-07" db="EMBL/GenBank/DDBJ databases">
        <title>Genomic Encyclopedia of Type Strains, Phase IV (KMG-IV): sequencing the most valuable type-strain genomes for metagenomic binning, comparative biology and taxonomic classification.</title>
        <authorList>
            <person name="Goeker M."/>
        </authorList>
    </citation>
    <scope>NUCLEOTIDE SEQUENCE [LARGE SCALE GENOMIC DNA]</scope>
    <source>
        <strain evidence="10 11">DSM 16784</strain>
    </source>
</reference>
<evidence type="ECO:0000313" key="10">
    <source>
        <dbReference type="EMBL" id="MDQ0362860.1"/>
    </source>
</evidence>
<accession>A0ABU0E7L5</accession>
<dbReference type="Proteomes" id="UP001230220">
    <property type="component" value="Unassembled WGS sequence"/>
</dbReference>
<name>A0ABU0E7L5_9FIRM</name>
<dbReference type="InterPro" id="IPR017925">
    <property type="entry name" value="DHFR_CS"/>
</dbReference>
<comment type="similarity">
    <text evidence="2 7 8">Belongs to the dihydrofolate reductase family.</text>
</comment>
<dbReference type="Pfam" id="PF00186">
    <property type="entry name" value="DHFR_1"/>
    <property type="match status" value="1"/>
</dbReference>
<dbReference type="PANTHER" id="PTHR48069">
    <property type="entry name" value="DIHYDROFOLATE REDUCTASE"/>
    <property type="match status" value="1"/>
</dbReference>
<dbReference type="CDD" id="cd00209">
    <property type="entry name" value="DHFR"/>
    <property type="match status" value="1"/>
</dbReference>
<keyword evidence="11" id="KW-1185">Reference proteome</keyword>
<dbReference type="PROSITE" id="PS51330">
    <property type="entry name" value="DHFR_2"/>
    <property type="match status" value="1"/>
</dbReference>
<comment type="pathway">
    <text evidence="1 7">Cofactor biosynthesis; tetrahydrofolate biosynthesis; 5,6,7,8-tetrahydrofolate from 7,8-dihydrofolate: step 1/1.</text>
</comment>
<keyword evidence="6 7" id="KW-0560">Oxidoreductase</keyword>
<dbReference type="InterPro" id="IPR024072">
    <property type="entry name" value="DHFR-like_dom_sf"/>
</dbReference>
<dbReference type="PROSITE" id="PS00075">
    <property type="entry name" value="DHFR_1"/>
    <property type="match status" value="1"/>
</dbReference>
<dbReference type="PIRSF" id="PIRSF000194">
    <property type="entry name" value="DHFR"/>
    <property type="match status" value="1"/>
</dbReference>
<dbReference type="RefSeq" id="WP_307411004.1">
    <property type="nucleotide sequence ID" value="NZ_JAUSUR010000008.1"/>
</dbReference>
<dbReference type="InterPro" id="IPR012259">
    <property type="entry name" value="DHFR"/>
</dbReference>
<keyword evidence="4 7" id="KW-0554">One-carbon metabolism</keyword>
<evidence type="ECO:0000256" key="1">
    <source>
        <dbReference type="ARBA" id="ARBA00004903"/>
    </source>
</evidence>
<dbReference type="PRINTS" id="PR00070">
    <property type="entry name" value="DHFR"/>
</dbReference>
<evidence type="ECO:0000256" key="5">
    <source>
        <dbReference type="ARBA" id="ARBA00022857"/>
    </source>
</evidence>
<proteinExistence type="inferred from homology"/>